<protein>
    <submittedName>
        <fullName evidence="1">Uncharacterized protein</fullName>
    </submittedName>
</protein>
<proteinExistence type="predicted"/>
<comment type="caution">
    <text evidence="1">The sequence shown here is derived from an EMBL/GenBank/DDBJ whole genome shotgun (WGS) entry which is preliminary data.</text>
</comment>
<keyword evidence="2" id="KW-1185">Reference proteome</keyword>
<sequence>MAALQSLTKGLPSPNQSFADIVTAKTQYILLKEKLLCKEEPVVFFLVEDIEWLSAPFKLDLIGKFSRGKPPMVVLHKEFPNIGLKGGFQLGFPDYWHILLETEATREESSLDTGEMQPLKSHIVTNALHDDLILGGIDNTKNFVQSVTTGTLDSNRTLGVVCSVFRWRS</sequence>
<reference evidence="1 2" key="1">
    <citation type="submission" date="2024-11" db="EMBL/GenBank/DDBJ databases">
        <title>A near-complete genome assembly of Cinchona calisaya.</title>
        <authorList>
            <person name="Lian D.C."/>
            <person name="Zhao X.W."/>
            <person name="Wei L."/>
        </authorList>
    </citation>
    <scope>NUCLEOTIDE SEQUENCE [LARGE SCALE GENOMIC DNA]</scope>
    <source>
        <tissue evidence="1">Nenye</tissue>
    </source>
</reference>
<accession>A0ABD3APV6</accession>
<name>A0ABD3APV6_9GENT</name>
<dbReference type="AlphaFoldDB" id="A0ABD3APV6"/>
<dbReference type="EMBL" id="JBJUIK010000003">
    <property type="protein sequence ID" value="KAL3533228.1"/>
    <property type="molecule type" value="Genomic_DNA"/>
</dbReference>
<dbReference type="Proteomes" id="UP001630127">
    <property type="component" value="Unassembled WGS sequence"/>
</dbReference>
<evidence type="ECO:0000313" key="1">
    <source>
        <dbReference type="EMBL" id="KAL3533228.1"/>
    </source>
</evidence>
<gene>
    <name evidence="1" type="ORF">ACH5RR_006749</name>
</gene>
<organism evidence="1 2">
    <name type="scientific">Cinchona calisaya</name>
    <dbReference type="NCBI Taxonomy" id="153742"/>
    <lineage>
        <taxon>Eukaryota</taxon>
        <taxon>Viridiplantae</taxon>
        <taxon>Streptophyta</taxon>
        <taxon>Embryophyta</taxon>
        <taxon>Tracheophyta</taxon>
        <taxon>Spermatophyta</taxon>
        <taxon>Magnoliopsida</taxon>
        <taxon>eudicotyledons</taxon>
        <taxon>Gunneridae</taxon>
        <taxon>Pentapetalae</taxon>
        <taxon>asterids</taxon>
        <taxon>lamiids</taxon>
        <taxon>Gentianales</taxon>
        <taxon>Rubiaceae</taxon>
        <taxon>Cinchonoideae</taxon>
        <taxon>Cinchoneae</taxon>
        <taxon>Cinchona</taxon>
    </lineage>
</organism>
<evidence type="ECO:0000313" key="2">
    <source>
        <dbReference type="Proteomes" id="UP001630127"/>
    </source>
</evidence>